<organism evidence="2 3">
    <name type="scientific">Roseinatronobacter domitianus</name>
    <dbReference type="NCBI Taxonomy" id="2940293"/>
    <lineage>
        <taxon>Bacteria</taxon>
        <taxon>Pseudomonadati</taxon>
        <taxon>Pseudomonadota</taxon>
        <taxon>Alphaproteobacteria</taxon>
        <taxon>Rhodobacterales</taxon>
        <taxon>Paracoccaceae</taxon>
        <taxon>Roseinatronobacter</taxon>
    </lineage>
</organism>
<protein>
    <submittedName>
        <fullName evidence="2">Mu-like prophage major head subunit gpT family protein</fullName>
    </submittedName>
</protein>
<evidence type="ECO:0000313" key="2">
    <source>
        <dbReference type="EMBL" id="MCL1628124.1"/>
    </source>
</evidence>
<dbReference type="Proteomes" id="UP001202550">
    <property type="component" value="Unassembled WGS sequence"/>
</dbReference>
<feature type="domain" description="Bacteriophage Mu GpT" evidence="1">
    <location>
        <begin position="8"/>
        <end position="150"/>
    </location>
</feature>
<evidence type="ECO:0000313" key="3">
    <source>
        <dbReference type="Proteomes" id="UP001202550"/>
    </source>
</evidence>
<reference evidence="2 3" key="1">
    <citation type="submission" date="2022-05" db="EMBL/GenBank/DDBJ databases">
        <title>Seasonal and diel survey of microbial diversity of the Tyrrhenian coast.</title>
        <authorList>
            <person name="Gattoni G."/>
            <person name="Corral P."/>
        </authorList>
    </citation>
    <scope>NUCLEOTIDE SEQUENCE [LARGE SCALE GENOMIC DNA]</scope>
    <source>
        <strain evidence="2 3">V10</strain>
    </source>
</reference>
<dbReference type="Pfam" id="PF10124">
    <property type="entry name" value="Mu-like_gpT"/>
    <property type="match status" value="2"/>
</dbReference>
<comment type="caution">
    <text evidence="2">The sequence shown here is derived from an EMBL/GenBank/DDBJ whole genome shotgun (WGS) entry which is preliminary data.</text>
</comment>
<proteinExistence type="predicted"/>
<dbReference type="RefSeq" id="WP_249057073.1">
    <property type="nucleotide sequence ID" value="NZ_JALZWP010000003.1"/>
</dbReference>
<gene>
    <name evidence="2" type="ORF">M3N55_05215</name>
</gene>
<evidence type="ECO:0000259" key="1">
    <source>
        <dbReference type="Pfam" id="PF10124"/>
    </source>
</evidence>
<feature type="domain" description="Bacteriophage Mu GpT" evidence="1">
    <location>
        <begin position="157"/>
        <end position="235"/>
    </location>
</feature>
<name>A0ABT0LZS7_9RHOB</name>
<dbReference type="InterPro" id="IPR018774">
    <property type="entry name" value="Phage_Mu_GpT"/>
</dbReference>
<dbReference type="EMBL" id="JALZWP010000003">
    <property type="protein sequence ID" value="MCL1628124.1"/>
    <property type="molecule type" value="Genomic_DNA"/>
</dbReference>
<keyword evidence="3" id="KW-1185">Reference proteome</keyword>
<sequence>MIINAATLDAMFKGFKTLYTTAALDAPSQASEVAMTVTSAARDETYNWLGQFPQMREWVGDERVIRQLEAHGFTITNRKFESTISIGRDDIADDRLGVFSPVIQSMGYEAAIHPDHVVFGLLAAGFATECYDGQSFFDTEHPVVDEDGPVTDADGRQMAYASRAPLNKANHEAARTAMQRQVFDKGRPLGIKPTVLVVPPELEGAAMRLLNTEHVDGGNSNEWKGTAKPIVTPFLNAA</sequence>
<accession>A0ABT0LZS7</accession>